<reference evidence="6 7" key="1">
    <citation type="submission" date="2022-05" db="EMBL/GenBank/DDBJ databases">
        <title>A multi-omics perspective on studying reproductive biology in Daphnia sinensis.</title>
        <authorList>
            <person name="Jia J."/>
        </authorList>
    </citation>
    <scope>NUCLEOTIDE SEQUENCE [LARGE SCALE GENOMIC DNA]</scope>
    <source>
        <strain evidence="6 7">WSL</strain>
    </source>
</reference>
<evidence type="ECO:0000313" key="6">
    <source>
        <dbReference type="EMBL" id="KAI9564330.1"/>
    </source>
</evidence>
<comment type="similarity">
    <text evidence="1">Belongs to the peptidase S51 family.</text>
</comment>
<keyword evidence="5" id="KW-0732">Signal</keyword>
<dbReference type="Gene3D" id="3.40.50.880">
    <property type="match status" value="2"/>
</dbReference>
<keyword evidence="7" id="KW-1185">Reference proteome</keyword>
<evidence type="ECO:0000256" key="5">
    <source>
        <dbReference type="SAM" id="SignalP"/>
    </source>
</evidence>
<dbReference type="Proteomes" id="UP000820818">
    <property type="component" value="Linkage Group LG1"/>
</dbReference>
<dbReference type="EMBL" id="WJBH02000001">
    <property type="protein sequence ID" value="KAI9564330.1"/>
    <property type="molecule type" value="Genomic_DNA"/>
</dbReference>
<feature type="chain" id="PRO_5042126976" description="Cyanophycinase" evidence="5">
    <location>
        <begin position="19"/>
        <end position="806"/>
    </location>
</feature>
<feature type="signal peptide" evidence="5">
    <location>
        <begin position="1"/>
        <end position="18"/>
    </location>
</feature>
<evidence type="ECO:0000313" key="7">
    <source>
        <dbReference type="Proteomes" id="UP000820818"/>
    </source>
</evidence>
<evidence type="ECO:0000256" key="2">
    <source>
        <dbReference type="ARBA" id="ARBA00022670"/>
    </source>
</evidence>
<protein>
    <recommendedName>
        <fullName evidence="8">Cyanophycinase</fullName>
    </recommendedName>
</protein>
<dbReference type="CDD" id="cd03145">
    <property type="entry name" value="GAT1_cyanophycinase"/>
    <property type="match status" value="2"/>
</dbReference>
<gene>
    <name evidence="6" type="ORF">GHT06_008068</name>
</gene>
<comment type="caution">
    <text evidence="6">The sequence shown here is derived from an EMBL/GenBank/DDBJ whole genome shotgun (WGS) entry which is preliminary data.</text>
</comment>
<dbReference type="SUPFAM" id="SSF52317">
    <property type="entry name" value="Class I glutamine amidotransferase-like"/>
    <property type="match status" value="2"/>
</dbReference>
<dbReference type="GO" id="GO:0006508">
    <property type="term" value="P:proteolysis"/>
    <property type="evidence" value="ECO:0007669"/>
    <property type="project" value="UniProtKB-KW"/>
</dbReference>
<accession>A0AAD5Q2D7</accession>
<dbReference type="InterPro" id="IPR029062">
    <property type="entry name" value="Class_I_gatase-like"/>
</dbReference>
<evidence type="ECO:0000256" key="1">
    <source>
        <dbReference type="ARBA" id="ARBA00006534"/>
    </source>
</evidence>
<evidence type="ECO:0000256" key="4">
    <source>
        <dbReference type="ARBA" id="ARBA00022825"/>
    </source>
</evidence>
<sequence length="806" mass="85361">MGLLVFAFLTSLVGLAASQSLVLVGGGLTDGNADVWNKVIELAGGPGVARIGVFTTASSDPIGAAAYYVDMFVNTYGAASATYIPVTENSNNADDPSVVELVRQQTGFFFGGGDQLRILTALRPDGRDTLVLAALKDMLKSGAVVGGTSAGTACQSAAVMITSGTSWNALTYGAFSGGPKPLNPDYLTYDENGGLGLLTGWVTDTHFSERGREGRLIRLLQDTRDRDIGTTRGFGVDEDMALVVTDLYTRPVGTVIGTSGGVFFADVSNTVVVPSPNTFYAGVSAHYLTQDDSIDLTTGNVTFASWKTPLKGNEQFTNAEISNDILSSKRSRSWANAAAQFFDNQLDDTVTHFSFEKSPTFEATFNRLSGAGYRGPLPSDPLTFVVSHENLQVGIRENISTRKTVMGLLSLTFLTTLVGLAASQSAVFIGGNLSDGNAPIWDTVVELAGGKGVAKFGIFTTASADPEGSAAYYIDMLVNVYGAASATYIPITETSNNADDPAMVDLVRQQTGFFFGGGDQLRILNAIRPAGRETLVLAALTEMVKAGATVGGTSAGAACLSNTVMITGGSSYDALIYGAFSGGPNSNNPGDMSYDEHGGLGFLAGWVPDTHFSERGREARLIRLLQDTRYRDIGTPLGFGLDEDMALVVTDLYTRPVGKVIGISGGVFIADVTNIIVTPSTTTNYEGVSAHYLTQDDTIDLTTGNVTFASWKTPLKGNEQFTNAEISNDILSSKRSRSWANAAAQFFDNQLDDTVTHFSFEKSPTFEVTFNRLSGAGYRGPLPSDPLTFVVSHENLQVGIRESIAV</sequence>
<keyword evidence="3" id="KW-0378">Hydrolase</keyword>
<dbReference type="InterPro" id="IPR005320">
    <property type="entry name" value="Peptidase_S51"/>
</dbReference>
<keyword evidence="2" id="KW-0645">Protease</keyword>
<proteinExistence type="inferred from homology"/>
<keyword evidence="4" id="KW-0720">Serine protease</keyword>
<evidence type="ECO:0008006" key="8">
    <source>
        <dbReference type="Google" id="ProtNLM"/>
    </source>
</evidence>
<dbReference type="Pfam" id="PF03575">
    <property type="entry name" value="Peptidase_S51"/>
    <property type="match status" value="2"/>
</dbReference>
<name>A0AAD5Q2D7_9CRUS</name>
<dbReference type="GO" id="GO:0008236">
    <property type="term" value="F:serine-type peptidase activity"/>
    <property type="evidence" value="ECO:0007669"/>
    <property type="project" value="UniProtKB-KW"/>
</dbReference>
<dbReference type="PANTHER" id="PTHR36175">
    <property type="entry name" value="CYANOPHYCINASE"/>
    <property type="match status" value="1"/>
</dbReference>
<dbReference type="PANTHER" id="PTHR36175:SF1">
    <property type="entry name" value="CYANOPHYCINASE"/>
    <property type="match status" value="1"/>
</dbReference>
<dbReference type="AlphaFoldDB" id="A0AAD5Q2D7"/>
<evidence type="ECO:0000256" key="3">
    <source>
        <dbReference type="ARBA" id="ARBA00022801"/>
    </source>
</evidence>
<organism evidence="6 7">
    <name type="scientific">Daphnia sinensis</name>
    <dbReference type="NCBI Taxonomy" id="1820382"/>
    <lineage>
        <taxon>Eukaryota</taxon>
        <taxon>Metazoa</taxon>
        <taxon>Ecdysozoa</taxon>
        <taxon>Arthropoda</taxon>
        <taxon>Crustacea</taxon>
        <taxon>Branchiopoda</taxon>
        <taxon>Diplostraca</taxon>
        <taxon>Cladocera</taxon>
        <taxon>Anomopoda</taxon>
        <taxon>Daphniidae</taxon>
        <taxon>Daphnia</taxon>
        <taxon>Daphnia similis group</taxon>
    </lineage>
</organism>